<evidence type="ECO:0000256" key="1">
    <source>
        <dbReference type="ARBA" id="ARBA00012162"/>
    </source>
</evidence>
<proteinExistence type="inferred from homology"/>
<dbReference type="GO" id="GO:0004851">
    <property type="term" value="F:uroporphyrin-III C-methyltransferase activity"/>
    <property type="evidence" value="ECO:0007669"/>
    <property type="project" value="UniProtKB-EC"/>
</dbReference>
<dbReference type="Gene3D" id="3.40.1010.10">
    <property type="entry name" value="Cobalt-precorrin-4 Transmethylase, Domain 1"/>
    <property type="match status" value="1"/>
</dbReference>
<keyword evidence="4" id="KW-0949">S-adenosyl-L-methionine</keyword>
<evidence type="ECO:0000256" key="4">
    <source>
        <dbReference type="ARBA" id="ARBA00022691"/>
    </source>
</evidence>
<organism evidence="8">
    <name type="scientific">Eutreptiella gymnastica</name>
    <dbReference type="NCBI Taxonomy" id="73025"/>
    <lineage>
        <taxon>Eukaryota</taxon>
        <taxon>Discoba</taxon>
        <taxon>Euglenozoa</taxon>
        <taxon>Euglenida</taxon>
        <taxon>Spirocuta</taxon>
        <taxon>Euglenophyceae</taxon>
        <taxon>Eutreptiales</taxon>
        <taxon>Eutreptiaceae</taxon>
        <taxon>Eutreptiella</taxon>
    </lineage>
</organism>
<keyword evidence="5" id="KW-0627">Porphyrin biosynthesis</keyword>
<keyword evidence="3 6" id="KW-0808">Transferase</keyword>
<reference evidence="8" key="1">
    <citation type="submission" date="2021-01" db="EMBL/GenBank/DDBJ databases">
        <authorList>
            <person name="Corre E."/>
            <person name="Pelletier E."/>
            <person name="Niang G."/>
            <person name="Scheremetjew M."/>
            <person name="Finn R."/>
            <person name="Kale V."/>
            <person name="Holt S."/>
            <person name="Cochrane G."/>
            <person name="Meng A."/>
            <person name="Brown T."/>
            <person name="Cohen L."/>
        </authorList>
    </citation>
    <scope>NUCLEOTIDE SEQUENCE</scope>
    <source>
        <strain evidence="8">CCMP1594</strain>
    </source>
</reference>
<dbReference type="FunFam" id="3.40.1010.10:FF:000001">
    <property type="entry name" value="Siroheme synthase"/>
    <property type="match status" value="1"/>
</dbReference>
<dbReference type="PROSITE" id="PS00839">
    <property type="entry name" value="SUMT_1"/>
    <property type="match status" value="1"/>
</dbReference>
<name>A0A7S4LJB9_9EUGL</name>
<gene>
    <name evidence="8" type="ORF">EGYM00163_LOCUS44363</name>
</gene>
<evidence type="ECO:0000256" key="2">
    <source>
        <dbReference type="ARBA" id="ARBA00022603"/>
    </source>
</evidence>
<dbReference type="EC" id="2.1.1.107" evidence="1"/>
<dbReference type="GO" id="GO:0019354">
    <property type="term" value="P:siroheme biosynthetic process"/>
    <property type="evidence" value="ECO:0007669"/>
    <property type="project" value="InterPro"/>
</dbReference>
<evidence type="ECO:0000256" key="3">
    <source>
        <dbReference type="ARBA" id="ARBA00022679"/>
    </source>
</evidence>
<dbReference type="CDD" id="cd11642">
    <property type="entry name" value="SUMT"/>
    <property type="match status" value="1"/>
</dbReference>
<dbReference type="InterPro" id="IPR006366">
    <property type="entry name" value="CobA/CysG_C"/>
</dbReference>
<dbReference type="InterPro" id="IPR014776">
    <property type="entry name" value="4pyrrole_Mease_sub2"/>
</dbReference>
<dbReference type="PANTHER" id="PTHR45790:SF3">
    <property type="entry name" value="S-ADENOSYL-L-METHIONINE-DEPENDENT UROPORPHYRINOGEN III METHYLTRANSFERASE, CHLOROPLASTIC"/>
    <property type="match status" value="1"/>
</dbReference>
<dbReference type="SUPFAM" id="SSF53790">
    <property type="entry name" value="Tetrapyrrole methylase"/>
    <property type="match status" value="1"/>
</dbReference>
<dbReference type="NCBIfam" id="NF004790">
    <property type="entry name" value="PRK06136.1"/>
    <property type="match status" value="1"/>
</dbReference>
<dbReference type="PANTHER" id="PTHR45790">
    <property type="entry name" value="SIROHEME SYNTHASE-RELATED"/>
    <property type="match status" value="1"/>
</dbReference>
<sequence length="267" mass="28468">MDSKVVVALGVGLGLSLFFYRRKHTQSPRSKNDGIVWLIGAGPGDVDLLTVKGMNLVRQADVIVADELVDRSISDLAPAGCKFIEMGKRGGKADSVPQEDINTVLVAECKKGHRVARLKGGDPLVFGRVWPEIEALNAAGCQYDVIPGVTSALSAPAAVGIPITHKELSRHFVVVSCHKPDELDFADLSKIDTIVILMGTRTLPIITSRLQEAGLTPSLPVAIIQWAGRPEQRVFVGTLDTIVKQTQGETLSPAIVVIGKVAALAKV</sequence>
<dbReference type="GO" id="GO:0032259">
    <property type="term" value="P:methylation"/>
    <property type="evidence" value="ECO:0007669"/>
    <property type="project" value="UniProtKB-KW"/>
</dbReference>
<dbReference type="EMBL" id="HBJA01128979">
    <property type="protein sequence ID" value="CAE0833071.1"/>
    <property type="molecule type" value="Transcribed_RNA"/>
</dbReference>
<dbReference type="InterPro" id="IPR014777">
    <property type="entry name" value="4pyrrole_Mease_sub1"/>
</dbReference>
<evidence type="ECO:0000256" key="6">
    <source>
        <dbReference type="RuleBase" id="RU003960"/>
    </source>
</evidence>
<protein>
    <recommendedName>
        <fullName evidence="1">uroporphyrinogen-III C-methyltransferase</fullName>
        <ecNumber evidence="1">2.1.1.107</ecNumber>
    </recommendedName>
</protein>
<evidence type="ECO:0000256" key="5">
    <source>
        <dbReference type="ARBA" id="ARBA00023244"/>
    </source>
</evidence>
<dbReference type="InterPro" id="IPR000878">
    <property type="entry name" value="4pyrrol_Mease"/>
</dbReference>
<keyword evidence="2 6" id="KW-0489">Methyltransferase</keyword>
<accession>A0A7S4LJB9</accession>
<evidence type="ECO:0000313" key="8">
    <source>
        <dbReference type="EMBL" id="CAE0833071.1"/>
    </source>
</evidence>
<dbReference type="AlphaFoldDB" id="A0A7S4LJB9"/>
<dbReference type="NCBIfam" id="TIGR01469">
    <property type="entry name" value="cobA_cysG_Cterm"/>
    <property type="match status" value="1"/>
</dbReference>
<evidence type="ECO:0000259" key="7">
    <source>
        <dbReference type="Pfam" id="PF00590"/>
    </source>
</evidence>
<dbReference type="InterPro" id="IPR050161">
    <property type="entry name" value="Siro_Cobalamin_biosynth"/>
</dbReference>
<dbReference type="InterPro" id="IPR003043">
    <property type="entry name" value="Uropor_MeTrfase_CS"/>
</dbReference>
<dbReference type="InterPro" id="IPR035996">
    <property type="entry name" value="4pyrrol_Methylase_sf"/>
</dbReference>
<dbReference type="PROSITE" id="PS00840">
    <property type="entry name" value="SUMT_2"/>
    <property type="match status" value="1"/>
</dbReference>
<comment type="similarity">
    <text evidence="6">Belongs to the precorrin methyltransferase family.</text>
</comment>
<dbReference type="Pfam" id="PF00590">
    <property type="entry name" value="TP_methylase"/>
    <property type="match status" value="1"/>
</dbReference>
<feature type="domain" description="Tetrapyrrole methylase" evidence="7">
    <location>
        <begin position="36"/>
        <end position="242"/>
    </location>
</feature>
<dbReference type="Gene3D" id="3.30.950.10">
    <property type="entry name" value="Methyltransferase, Cobalt-precorrin-4 Transmethylase, Domain 2"/>
    <property type="match status" value="1"/>
</dbReference>